<gene>
    <name evidence="3" type="ORF">METZ01_LOCUS220278</name>
</gene>
<dbReference type="Gene3D" id="2.160.10.10">
    <property type="entry name" value="Hexapeptide repeat proteins"/>
    <property type="match status" value="1"/>
</dbReference>
<evidence type="ECO:0000313" key="3">
    <source>
        <dbReference type="EMBL" id="SVB67424.1"/>
    </source>
</evidence>
<dbReference type="AlphaFoldDB" id="A0A382FYF9"/>
<dbReference type="SUPFAM" id="SSF51161">
    <property type="entry name" value="Trimeric LpxA-like enzymes"/>
    <property type="match status" value="1"/>
</dbReference>
<feature type="non-terminal residue" evidence="3">
    <location>
        <position position="1"/>
    </location>
</feature>
<dbReference type="GO" id="GO:0016779">
    <property type="term" value="F:nucleotidyltransferase activity"/>
    <property type="evidence" value="ECO:0007669"/>
    <property type="project" value="UniProtKB-ARBA"/>
</dbReference>
<evidence type="ECO:0008006" key="4">
    <source>
        <dbReference type="Google" id="ProtNLM"/>
    </source>
</evidence>
<keyword evidence="1" id="KW-0808">Transferase</keyword>
<evidence type="ECO:0000256" key="2">
    <source>
        <dbReference type="ARBA" id="ARBA00023315"/>
    </source>
</evidence>
<accession>A0A382FYF9</accession>
<dbReference type="NCBIfam" id="TIGR03991">
    <property type="entry name" value="alt_bact_glmU"/>
    <property type="match status" value="1"/>
</dbReference>
<dbReference type="PANTHER" id="PTHR43584:SF9">
    <property type="entry name" value="TRANSFERASE HEXAPEPTIDE REPEAT CONTAINING PROTEIN"/>
    <property type="match status" value="1"/>
</dbReference>
<sequence>TRLVGPLFIGKDTQILGGTIRNSSIGRTCHVKGEVQNSVLLGYCNKSHDGYLGHSYLGRWVNLGALTTNSDLKNNYSTVRVNTADGPVDTGRIKVGCFLADHVKTGVGTLLPTGCIVGAGSNLFGGLMSSVSVPPFSWGGGESTEEYRINQFLETAEQAMSRRDVALTAGGRAVLLAAWKRTHRGSQ</sequence>
<dbReference type="InterPro" id="IPR011004">
    <property type="entry name" value="Trimer_LpxA-like_sf"/>
</dbReference>
<name>A0A382FYF9_9ZZZZ</name>
<dbReference type="InterPro" id="IPR050065">
    <property type="entry name" value="GlmU-like"/>
</dbReference>
<protein>
    <recommendedName>
        <fullName evidence="4">Glucose-1-phosphate thymidylyltransferase</fullName>
    </recommendedName>
</protein>
<reference evidence="3" key="1">
    <citation type="submission" date="2018-05" db="EMBL/GenBank/DDBJ databases">
        <authorList>
            <person name="Lanie J.A."/>
            <person name="Ng W.-L."/>
            <person name="Kazmierczak K.M."/>
            <person name="Andrzejewski T.M."/>
            <person name="Davidsen T.M."/>
            <person name="Wayne K.J."/>
            <person name="Tettelin H."/>
            <person name="Glass J.I."/>
            <person name="Rusch D."/>
            <person name="Podicherti R."/>
            <person name="Tsui H.-C.T."/>
            <person name="Winkler M.E."/>
        </authorList>
    </citation>
    <scope>NUCLEOTIDE SEQUENCE</scope>
</reference>
<dbReference type="GO" id="GO:0016746">
    <property type="term" value="F:acyltransferase activity"/>
    <property type="evidence" value="ECO:0007669"/>
    <property type="project" value="UniProtKB-KW"/>
</dbReference>
<organism evidence="3">
    <name type="scientific">marine metagenome</name>
    <dbReference type="NCBI Taxonomy" id="408172"/>
    <lineage>
        <taxon>unclassified sequences</taxon>
        <taxon>metagenomes</taxon>
        <taxon>ecological metagenomes</taxon>
    </lineage>
</organism>
<dbReference type="EMBL" id="UINC01052278">
    <property type="protein sequence ID" value="SVB67424.1"/>
    <property type="molecule type" value="Genomic_DNA"/>
</dbReference>
<dbReference type="InterPro" id="IPR023917">
    <property type="entry name" value="Bifunctiontional_GlmU_bac-type"/>
</dbReference>
<dbReference type="PANTHER" id="PTHR43584">
    <property type="entry name" value="NUCLEOTIDYL TRANSFERASE"/>
    <property type="match status" value="1"/>
</dbReference>
<proteinExistence type="predicted"/>
<evidence type="ECO:0000256" key="1">
    <source>
        <dbReference type="ARBA" id="ARBA00022679"/>
    </source>
</evidence>
<keyword evidence="2" id="KW-0012">Acyltransferase</keyword>